<dbReference type="GeneID" id="37025496"/>
<evidence type="ECO:0000313" key="1">
    <source>
        <dbReference type="EMBL" id="PWN27684.1"/>
    </source>
</evidence>
<dbReference type="RefSeq" id="XP_025362296.1">
    <property type="nucleotide sequence ID" value="XM_025503673.1"/>
</dbReference>
<dbReference type="AlphaFoldDB" id="A0A316URS6"/>
<evidence type="ECO:0000313" key="2">
    <source>
        <dbReference type="Proteomes" id="UP000245884"/>
    </source>
</evidence>
<sequence>MTRSYVQYRHLPFERNDATLHIPTGNAFVCERLSSTIALRMRQVPLTLSIVVLASAGARD</sequence>
<name>A0A316URS6_9BASI</name>
<dbReference type="EMBL" id="KZ819667">
    <property type="protein sequence ID" value="PWN27684.1"/>
    <property type="molecule type" value="Genomic_DNA"/>
</dbReference>
<protein>
    <submittedName>
        <fullName evidence="1">Uncharacterized protein</fullName>
    </submittedName>
</protein>
<dbReference type="Proteomes" id="UP000245884">
    <property type="component" value="Unassembled WGS sequence"/>
</dbReference>
<accession>A0A316URS6</accession>
<gene>
    <name evidence="1" type="ORF">BDZ90DRAFT_169400</name>
</gene>
<proteinExistence type="predicted"/>
<reference evidence="1 2" key="1">
    <citation type="journal article" date="2018" name="Mol. Biol. Evol.">
        <title>Broad Genomic Sampling Reveals a Smut Pathogenic Ancestry of the Fungal Clade Ustilaginomycotina.</title>
        <authorList>
            <person name="Kijpornyongpan T."/>
            <person name="Mondo S.J."/>
            <person name="Barry K."/>
            <person name="Sandor L."/>
            <person name="Lee J."/>
            <person name="Lipzen A."/>
            <person name="Pangilinan J."/>
            <person name="LaButti K."/>
            <person name="Hainaut M."/>
            <person name="Henrissat B."/>
            <person name="Grigoriev I.V."/>
            <person name="Spatafora J.W."/>
            <person name="Aime M.C."/>
        </authorList>
    </citation>
    <scope>NUCLEOTIDE SEQUENCE [LARGE SCALE GENOMIC DNA]</scope>
    <source>
        <strain evidence="1 2">MCA 5214</strain>
    </source>
</reference>
<organism evidence="1 2">
    <name type="scientific">Jaminaea rosea</name>
    <dbReference type="NCBI Taxonomy" id="1569628"/>
    <lineage>
        <taxon>Eukaryota</taxon>
        <taxon>Fungi</taxon>
        <taxon>Dikarya</taxon>
        <taxon>Basidiomycota</taxon>
        <taxon>Ustilaginomycotina</taxon>
        <taxon>Exobasidiomycetes</taxon>
        <taxon>Microstromatales</taxon>
        <taxon>Microstromatales incertae sedis</taxon>
        <taxon>Jaminaea</taxon>
    </lineage>
</organism>
<keyword evidence="2" id="KW-1185">Reference proteome</keyword>